<dbReference type="EMBL" id="JARTCD010000048">
    <property type="protein sequence ID" value="KAJ8655487.1"/>
    <property type="molecule type" value="Genomic_DNA"/>
</dbReference>
<reference evidence="3 4" key="1">
    <citation type="submission" date="2023-03" db="EMBL/GenBank/DDBJ databases">
        <title>Genome sequence of Lichtheimia ornata CBS 291.66.</title>
        <authorList>
            <person name="Mohabir J.T."/>
            <person name="Shea T.P."/>
            <person name="Kurbessoian T."/>
            <person name="Berby B."/>
            <person name="Fontaine J."/>
            <person name="Livny J."/>
            <person name="Gnirke A."/>
            <person name="Stajich J.E."/>
            <person name="Cuomo C.A."/>
        </authorList>
    </citation>
    <scope>NUCLEOTIDE SEQUENCE [LARGE SCALE GENOMIC DNA]</scope>
    <source>
        <strain evidence="3">CBS 291.66</strain>
    </source>
</reference>
<dbReference type="GeneID" id="83216180"/>
<evidence type="ECO:0000313" key="4">
    <source>
        <dbReference type="Proteomes" id="UP001234581"/>
    </source>
</evidence>
<keyword evidence="2" id="KW-1133">Transmembrane helix</keyword>
<accession>A0AAD7UZD2</accession>
<keyword evidence="2" id="KW-0812">Transmembrane</keyword>
<dbReference type="Proteomes" id="UP001234581">
    <property type="component" value="Unassembled WGS sequence"/>
</dbReference>
<evidence type="ECO:0000256" key="1">
    <source>
        <dbReference type="SAM" id="MobiDB-lite"/>
    </source>
</evidence>
<evidence type="ECO:0000256" key="2">
    <source>
        <dbReference type="SAM" id="Phobius"/>
    </source>
</evidence>
<dbReference type="AlphaFoldDB" id="A0AAD7UZD2"/>
<dbReference type="RefSeq" id="XP_058340400.1">
    <property type="nucleotide sequence ID" value="XM_058488774.1"/>
</dbReference>
<keyword evidence="4" id="KW-1185">Reference proteome</keyword>
<feature type="transmembrane region" description="Helical" evidence="2">
    <location>
        <begin position="70"/>
        <end position="92"/>
    </location>
</feature>
<organism evidence="3 4">
    <name type="scientific">Lichtheimia ornata</name>
    <dbReference type="NCBI Taxonomy" id="688661"/>
    <lineage>
        <taxon>Eukaryota</taxon>
        <taxon>Fungi</taxon>
        <taxon>Fungi incertae sedis</taxon>
        <taxon>Mucoromycota</taxon>
        <taxon>Mucoromycotina</taxon>
        <taxon>Mucoromycetes</taxon>
        <taxon>Mucorales</taxon>
        <taxon>Lichtheimiaceae</taxon>
        <taxon>Lichtheimia</taxon>
    </lineage>
</organism>
<comment type="caution">
    <text evidence="3">The sequence shown here is derived from an EMBL/GenBank/DDBJ whole genome shotgun (WGS) entry which is preliminary data.</text>
</comment>
<keyword evidence="2" id="KW-0472">Membrane</keyword>
<evidence type="ECO:0000313" key="3">
    <source>
        <dbReference type="EMBL" id="KAJ8655487.1"/>
    </source>
</evidence>
<feature type="compositionally biased region" description="Basic and acidic residues" evidence="1">
    <location>
        <begin position="123"/>
        <end position="134"/>
    </location>
</feature>
<gene>
    <name evidence="3" type="ORF">O0I10_008773</name>
</gene>
<sequence>MSQLAQKIFFWSSSLKRSTPRSSLAGSDIAKSGIGKLDRETGTQGAVGQAEHIALFKTPRFIVNFGDTGVFMFLLFHYIILFKVLAVAKFVAQEQSLRTIVAAGPSVGDTLVDFISMEACSEDTRTTDGSKEGEQSQLENEFNDEENGMPLDTRSSLVV</sequence>
<protein>
    <submittedName>
        <fullName evidence="3">Uncharacterized protein</fullName>
    </submittedName>
</protein>
<feature type="region of interest" description="Disordered" evidence="1">
    <location>
        <begin position="123"/>
        <end position="159"/>
    </location>
</feature>
<name>A0AAD7UZD2_9FUNG</name>
<proteinExistence type="predicted"/>